<dbReference type="RefSeq" id="WP_382170174.1">
    <property type="nucleotide sequence ID" value="NZ_JBHRXX010000001.1"/>
</dbReference>
<dbReference type="Gene3D" id="1.25.40.10">
    <property type="entry name" value="Tetratricopeptide repeat domain"/>
    <property type="match status" value="1"/>
</dbReference>
<dbReference type="PANTHER" id="PTHR11102:SF160">
    <property type="entry name" value="ERAD-ASSOCIATED E3 UBIQUITIN-PROTEIN LIGASE COMPONENT HRD3"/>
    <property type="match status" value="1"/>
</dbReference>
<dbReference type="Proteomes" id="UP001595729">
    <property type="component" value="Unassembled WGS sequence"/>
</dbReference>
<protein>
    <submittedName>
        <fullName evidence="2">Tetratricopeptide repeat protein</fullName>
    </submittedName>
</protein>
<dbReference type="SUPFAM" id="SSF81901">
    <property type="entry name" value="HCP-like"/>
    <property type="match status" value="1"/>
</dbReference>
<comment type="caution">
    <text evidence="2">The sequence shown here is derived from an EMBL/GenBank/DDBJ whole genome shotgun (WGS) entry which is preliminary data.</text>
</comment>
<gene>
    <name evidence="2" type="ORF">ACFOPI_01880</name>
</gene>
<reference evidence="3" key="1">
    <citation type="journal article" date="2019" name="Int. J. Syst. Evol. Microbiol.">
        <title>The Global Catalogue of Microorganisms (GCM) 10K type strain sequencing project: providing services to taxonomists for standard genome sequencing and annotation.</title>
        <authorList>
            <consortium name="The Broad Institute Genomics Platform"/>
            <consortium name="The Broad Institute Genome Sequencing Center for Infectious Disease"/>
            <person name="Wu L."/>
            <person name="Ma J."/>
        </authorList>
    </citation>
    <scope>NUCLEOTIDE SEQUENCE [LARGE SCALE GENOMIC DNA]</scope>
    <source>
        <strain evidence="3">KCTC 42501</strain>
    </source>
</reference>
<dbReference type="Pfam" id="PF08238">
    <property type="entry name" value="Sel1"/>
    <property type="match status" value="4"/>
</dbReference>
<dbReference type="EMBL" id="JBHRXX010000001">
    <property type="protein sequence ID" value="MFC3682322.1"/>
    <property type="molecule type" value="Genomic_DNA"/>
</dbReference>
<evidence type="ECO:0000313" key="2">
    <source>
        <dbReference type="EMBL" id="MFC3682322.1"/>
    </source>
</evidence>
<dbReference type="InterPro" id="IPR019734">
    <property type="entry name" value="TPR_rpt"/>
</dbReference>
<keyword evidence="1" id="KW-0802">TPR repeat</keyword>
<dbReference type="SMART" id="SM00671">
    <property type="entry name" value="SEL1"/>
    <property type="match status" value="4"/>
</dbReference>
<dbReference type="PANTHER" id="PTHR11102">
    <property type="entry name" value="SEL-1-LIKE PROTEIN"/>
    <property type="match status" value="1"/>
</dbReference>
<evidence type="ECO:0000256" key="1">
    <source>
        <dbReference type="PROSITE-ProRule" id="PRU00339"/>
    </source>
</evidence>
<feature type="repeat" description="TPR" evidence="1">
    <location>
        <begin position="100"/>
        <end position="133"/>
    </location>
</feature>
<dbReference type="PROSITE" id="PS50005">
    <property type="entry name" value="TPR"/>
    <property type="match status" value="1"/>
</dbReference>
<evidence type="ECO:0000313" key="3">
    <source>
        <dbReference type="Proteomes" id="UP001595729"/>
    </source>
</evidence>
<dbReference type="InterPro" id="IPR006597">
    <property type="entry name" value="Sel1-like"/>
</dbReference>
<name>A0ABV7VYR7_9BURK</name>
<accession>A0ABV7VYR7</accession>
<sequence length="236" mass="25945">MDTLTRSEVELVKRNAYRGKADAQWMLGYWYEAGVADVSGSVLLAANAKKALHWHLAAAEQGHTSAQAAASRLLSGADGIAPKFDQALAWGKRATAQGDSSAAFNLGTMYRDLGNLGRAFLWYQRAARMGASDAWLQQGLCFLFGLGVSRDAGEARSAFTRVVDADPSTTFPRSREDALYWLAIMDLLGGRHTKRSLARIRQRLEAANIDEDHEQANVLLNLIGKTRYLSNRKVRS</sequence>
<proteinExistence type="predicted"/>
<dbReference type="InterPro" id="IPR050767">
    <property type="entry name" value="Sel1_AlgK"/>
</dbReference>
<organism evidence="2 3">
    <name type="scientific">Hydrogenophaga luteola</name>
    <dbReference type="NCBI Taxonomy" id="1591122"/>
    <lineage>
        <taxon>Bacteria</taxon>
        <taxon>Pseudomonadati</taxon>
        <taxon>Pseudomonadota</taxon>
        <taxon>Betaproteobacteria</taxon>
        <taxon>Burkholderiales</taxon>
        <taxon>Comamonadaceae</taxon>
        <taxon>Hydrogenophaga</taxon>
    </lineage>
</organism>
<keyword evidence="3" id="KW-1185">Reference proteome</keyword>
<dbReference type="InterPro" id="IPR011990">
    <property type="entry name" value="TPR-like_helical_dom_sf"/>
</dbReference>